<feature type="non-terminal residue" evidence="2">
    <location>
        <position position="1"/>
    </location>
</feature>
<accession>A0A5E4MIN4</accession>
<dbReference type="EMBL" id="CABPRJ010000674">
    <property type="protein sequence ID" value="VVC31239.1"/>
    <property type="molecule type" value="Genomic_DNA"/>
</dbReference>
<gene>
    <name evidence="2" type="ORF">CINCED_3A018422</name>
</gene>
<organism evidence="2 3">
    <name type="scientific">Cinara cedri</name>
    <dbReference type="NCBI Taxonomy" id="506608"/>
    <lineage>
        <taxon>Eukaryota</taxon>
        <taxon>Metazoa</taxon>
        <taxon>Ecdysozoa</taxon>
        <taxon>Arthropoda</taxon>
        <taxon>Hexapoda</taxon>
        <taxon>Insecta</taxon>
        <taxon>Pterygota</taxon>
        <taxon>Neoptera</taxon>
        <taxon>Paraneoptera</taxon>
        <taxon>Hemiptera</taxon>
        <taxon>Sternorrhyncha</taxon>
        <taxon>Aphidomorpha</taxon>
        <taxon>Aphidoidea</taxon>
        <taxon>Aphididae</taxon>
        <taxon>Lachninae</taxon>
        <taxon>Cinara</taxon>
    </lineage>
</organism>
<dbReference type="Proteomes" id="UP000325440">
    <property type="component" value="Unassembled WGS sequence"/>
</dbReference>
<protein>
    <submittedName>
        <fullName evidence="2">Uncharacterized protein</fullName>
    </submittedName>
</protein>
<evidence type="ECO:0000313" key="2">
    <source>
        <dbReference type="EMBL" id="VVC31239.1"/>
    </source>
</evidence>
<evidence type="ECO:0000256" key="1">
    <source>
        <dbReference type="SAM" id="MobiDB-lite"/>
    </source>
</evidence>
<reference evidence="2 3" key="1">
    <citation type="submission" date="2019-08" db="EMBL/GenBank/DDBJ databases">
        <authorList>
            <person name="Alioto T."/>
            <person name="Alioto T."/>
            <person name="Gomez Garrido J."/>
        </authorList>
    </citation>
    <scope>NUCLEOTIDE SEQUENCE [LARGE SCALE GENOMIC DNA]</scope>
</reference>
<feature type="compositionally biased region" description="Pro residues" evidence="1">
    <location>
        <begin position="42"/>
        <end position="58"/>
    </location>
</feature>
<evidence type="ECO:0000313" key="3">
    <source>
        <dbReference type="Proteomes" id="UP000325440"/>
    </source>
</evidence>
<dbReference type="AlphaFoldDB" id="A0A5E4MIN4"/>
<proteinExistence type="predicted"/>
<name>A0A5E4MIN4_9HEMI</name>
<keyword evidence="3" id="KW-1185">Reference proteome</keyword>
<feature type="region of interest" description="Disordered" evidence="1">
    <location>
        <begin position="39"/>
        <end position="58"/>
    </location>
</feature>
<sequence length="58" mass="5977">PPCSPGCFPKHVTKTPSICKNGQPATPGDFDGENCECCPTPQSGPSPDLPPGQDPPPF</sequence>